<reference evidence="2" key="1">
    <citation type="submission" date="2022-07" db="EMBL/GenBank/DDBJ databases">
        <title>Phylogenomic reconstructions and comparative analyses of Kickxellomycotina fungi.</title>
        <authorList>
            <person name="Reynolds N.K."/>
            <person name="Stajich J.E."/>
            <person name="Barry K."/>
            <person name="Grigoriev I.V."/>
            <person name="Crous P."/>
            <person name="Smith M.E."/>
        </authorList>
    </citation>
    <scope>NUCLEOTIDE SEQUENCE</scope>
    <source>
        <strain evidence="2">NRRL 1566</strain>
    </source>
</reference>
<comment type="caution">
    <text evidence="2">The sequence shown here is derived from an EMBL/GenBank/DDBJ whole genome shotgun (WGS) entry which is preliminary data.</text>
</comment>
<keyword evidence="3" id="KW-1185">Reference proteome</keyword>
<dbReference type="AlphaFoldDB" id="A0A9W8M0W1"/>
<keyword evidence="1" id="KW-0175">Coiled coil</keyword>
<evidence type="ECO:0000313" key="3">
    <source>
        <dbReference type="Proteomes" id="UP001139887"/>
    </source>
</evidence>
<name>A0A9W8M0W1_9FUNG</name>
<evidence type="ECO:0000313" key="2">
    <source>
        <dbReference type="EMBL" id="KAJ2849492.1"/>
    </source>
</evidence>
<organism evidence="2 3">
    <name type="scientific">Coemansia brasiliensis</name>
    <dbReference type="NCBI Taxonomy" id="2650707"/>
    <lineage>
        <taxon>Eukaryota</taxon>
        <taxon>Fungi</taxon>
        <taxon>Fungi incertae sedis</taxon>
        <taxon>Zoopagomycota</taxon>
        <taxon>Kickxellomycotina</taxon>
        <taxon>Kickxellomycetes</taxon>
        <taxon>Kickxellales</taxon>
        <taxon>Kickxellaceae</taxon>
        <taxon>Coemansia</taxon>
    </lineage>
</organism>
<protein>
    <submittedName>
        <fullName evidence="2">Uncharacterized protein</fullName>
    </submittedName>
</protein>
<evidence type="ECO:0000256" key="1">
    <source>
        <dbReference type="SAM" id="Coils"/>
    </source>
</evidence>
<dbReference type="Proteomes" id="UP001139887">
    <property type="component" value="Unassembled WGS sequence"/>
</dbReference>
<feature type="coiled-coil region" evidence="1">
    <location>
        <begin position="35"/>
        <end position="113"/>
    </location>
</feature>
<proteinExistence type="predicted"/>
<sequence length="115" mass="12672">MAGTEGKAEQPSLQLTNQMQVGQESAAMAAALVGLQQMDRELKQACIKADEAAINLQETKEIVAKEFEEAIGIYEEAIRIAKQQCKEAKLKAAEKLKQAAKLAEEKNKDFNEYNS</sequence>
<dbReference type="EMBL" id="JANBUW010000075">
    <property type="protein sequence ID" value="KAJ2849492.1"/>
    <property type="molecule type" value="Genomic_DNA"/>
</dbReference>
<accession>A0A9W8M0W1</accession>
<gene>
    <name evidence="2" type="ORF">IWW36_002590</name>
</gene>